<dbReference type="Pfam" id="PF07714">
    <property type="entry name" value="PK_Tyr_Ser-Thr"/>
    <property type="match status" value="1"/>
</dbReference>
<reference evidence="12" key="1">
    <citation type="journal article" date="2018" name="Gigascience">
        <title>Genome assembly of the Pink Ipe (Handroanthus impetiginosus, Bignoniaceae), a highly valued, ecologically keystone Neotropical timber forest tree.</title>
        <authorList>
            <person name="Silva-Junior O.B."/>
            <person name="Grattapaglia D."/>
            <person name="Novaes E."/>
            <person name="Collevatti R.G."/>
        </authorList>
    </citation>
    <scope>NUCLEOTIDE SEQUENCE [LARGE SCALE GENOMIC DNA]</scope>
    <source>
        <strain evidence="12">cv. UFG-1</strain>
    </source>
</reference>
<dbReference type="GO" id="GO:0004674">
    <property type="term" value="F:protein serine/threonine kinase activity"/>
    <property type="evidence" value="ECO:0007669"/>
    <property type="project" value="UniProtKB-KW"/>
</dbReference>
<evidence type="ECO:0000256" key="8">
    <source>
        <dbReference type="ARBA" id="ARBA00023180"/>
    </source>
</evidence>
<keyword evidence="5" id="KW-0677">Repeat</keyword>
<keyword evidence="12" id="KW-1185">Reference proteome</keyword>
<dbReference type="InterPro" id="IPR032675">
    <property type="entry name" value="LRR_dom_sf"/>
</dbReference>
<feature type="domain" description="Protein kinase" evidence="10">
    <location>
        <begin position="387"/>
        <end position="638"/>
    </location>
</feature>
<dbReference type="Gene3D" id="1.10.510.10">
    <property type="entry name" value="Transferase(Phosphotransferase) domain 1"/>
    <property type="match status" value="1"/>
</dbReference>
<evidence type="ECO:0000256" key="6">
    <source>
        <dbReference type="ARBA" id="ARBA00022989"/>
    </source>
</evidence>
<evidence type="ECO:0000259" key="10">
    <source>
        <dbReference type="PROSITE" id="PS50011"/>
    </source>
</evidence>
<evidence type="ECO:0000313" key="11">
    <source>
        <dbReference type="EMBL" id="PIN16584.1"/>
    </source>
</evidence>
<evidence type="ECO:0000256" key="1">
    <source>
        <dbReference type="ARBA" id="ARBA00004370"/>
    </source>
</evidence>
<proteinExistence type="predicted"/>
<protein>
    <submittedName>
        <fullName evidence="11">Non-specific serine/threonine protein kinase</fullName>
        <ecNumber evidence="11">2.7.11.1</ecNumber>
    </submittedName>
</protein>
<dbReference type="PROSITE" id="PS50011">
    <property type="entry name" value="PROTEIN_KINASE_DOM"/>
    <property type="match status" value="1"/>
</dbReference>
<keyword evidence="11" id="KW-0723">Serine/threonine-protein kinase</keyword>
<keyword evidence="2" id="KW-0433">Leucine-rich repeat</keyword>
<dbReference type="PANTHER" id="PTHR27008:SF585">
    <property type="entry name" value="PROTEIN KINASE DOMAIN-CONTAINING PROTEIN"/>
    <property type="match status" value="1"/>
</dbReference>
<evidence type="ECO:0000256" key="2">
    <source>
        <dbReference type="ARBA" id="ARBA00022614"/>
    </source>
</evidence>
<dbReference type="AlphaFoldDB" id="A0A2G9HGD0"/>
<dbReference type="GO" id="GO:0016020">
    <property type="term" value="C:membrane"/>
    <property type="evidence" value="ECO:0007669"/>
    <property type="project" value="UniProtKB-SubCell"/>
</dbReference>
<dbReference type="InterPro" id="IPR051809">
    <property type="entry name" value="Plant_receptor-like_S/T_kinase"/>
</dbReference>
<evidence type="ECO:0000256" key="7">
    <source>
        <dbReference type="ARBA" id="ARBA00023136"/>
    </source>
</evidence>
<dbReference type="EC" id="2.7.11.1" evidence="11"/>
<keyword evidence="3 9" id="KW-0812">Transmembrane</keyword>
<dbReference type="Pfam" id="PF13855">
    <property type="entry name" value="LRR_8"/>
    <property type="match status" value="1"/>
</dbReference>
<evidence type="ECO:0000256" key="4">
    <source>
        <dbReference type="ARBA" id="ARBA00022729"/>
    </source>
</evidence>
<dbReference type="InterPro" id="IPR011009">
    <property type="entry name" value="Kinase-like_dom_sf"/>
</dbReference>
<comment type="caution">
    <text evidence="11">The sequence shown here is derived from an EMBL/GenBank/DDBJ whole genome shotgun (WGS) entry which is preliminary data.</text>
</comment>
<dbReference type="Pfam" id="PF00560">
    <property type="entry name" value="LRR_1"/>
    <property type="match status" value="5"/>
</dbReference>
<dbReference type="OrthoDB" id="1938691at2759"/>
<dbReference type="EMBL" id="NKXS01001840">
    <property type="protein sequence ID" value="PIN16584.1"/>
    <property type="molecule type" value="Genomic_DNA"/>
</dbReference>
<dbReference type="PANTHER" id="PTHR27008">
    <property type="entry name" value="OS04G0122200 PROTEIN"/>
    <property type="match status" value="1"/>
</dbReference>
<evidence type="ECO:0000313" key="12">
    <source>
        <dbReference type="Proteomes" id="UP000231279"/>
    </source>
</evidence>
<evidence type="ECO:0000256" key="5">
    <source>
        <dbReference type="ARBA" id="ARBA00022737"/>
    </source>
</evidence>
<sequence length="638" mass="71295">MSKNLLPGNIPEEISHLHRLRIDLTWKNFTGEVPKSWFSSLHRLEVLFLYENKLNGVIPNEIGNLGKLKDLRLQNNRSNGHIPAVIFNMSLLEFVSVRNNRNLPTTYNLPNFEELYLGNNNLKGQILDSVSNSSKLTTLELGFNQLSGLIPKSLSNLNRLWIFNLNGNNLTSDAGSSRELSFLASLMNCRYSQELLLSNNPLDGTFPPPIGNFSTSLRYIIADNCKINGSIPTLLSSNKLNSNIPEGLWSHGDLLWLDLSSNSLSGSLSPNIENLHAAVVIDLLGNLFSGSIPRSIGDLESLTGISLANNRFHGSIPKTMSNMLSFESLDLSRNNLSGVIPKSLETFMYLTYFNKLHISSFIMNKDLCGAPRFNVLPCRIKSSKRSKLLVVLVSLGAVVVTIATVVVLVLMKFIKKNQTQNLLDVFTPLRQRRISYYELQQATDGYDESILLGTRDYGTVHKGLLRDGSIVAVKVFNLQKSYKVICSCSNNSFKALALEYISKGSLASWLYSYNYFLDIMQRLDIMIDVASVLEYLHHGYSMPVIHCDLMPSNVLIDEDTIAHVSDFGMAKLSAGEDSITHTRTLAILGYMAPKTWPLFPYISNIGNICLEYGMEAIVSPKCDVYSYEIMLVDVFKRT</sequence>
<keyword evidence="11" id="KW-0808">Transferase</keyword>
<keyword evidence="8" id="KW-0325">Glycoprotein</keyword>
<dbReference type="InterPro" id="IPR001245">
    <property type="entry name" value="Ser-Thr/Tyr_kinase_cat_dom"/>
</dbReference>
<keyword evidence="11" id="KW-0418">Kinase</keyword>
<gene>
    <name evidence="11" type="ORF">CDL12_10764</name>
</gene>
<dbReference type="SUPFAM" id="SSF56112">
    <property type="entry name" value="Protein kinase-like (PK-like)"/>
    <property type="match status" value="1"/>
</dbReference>
<keyword evidence="7 9" id="KW-0472">Membrane</keyword>
<dbReference type="FunFam" id="3.80.10.10:FF:000041">
    <property type="entry name" value="LRR receptor-like serine/threonine-protein kinase ERECTA"/>
    <property type="match status" value="1"/>
</dbReference>
<feature type="transmembrane region" description="Helical" evidence="9">
    <location>
        <begin position="388"/>
        <end position="411"/>
    </location>
</feature>
<evidence type="ECO:0000256" key="9">
    <source>
        <dbReference type="SAM" id="Phobius"/>
    </source>
</evidence>
<organism evidence="11 12">
    <name type="scientific">Handroanthus impetiginosus</name>
    <dbReference type="NCBI Taxonomy" id="429701"/>
    <lineage>
        <taxon>Eukaryota</taxon>
        <taxon>Viridiplantae</taxon>
        <taxon>Streptophyta</taxon>
        <taxon>Embryophyta</taxon>
        <taxon>Tracheophyta</taxon>
        <taxon>Spermatophyta</taxon>
        <taxon>Magnoliopsida</taxon>
        <taxon>eudicotyledons</taxon>
        <taxon>Gunneridae</taxon>
        <taxon>Pentapetalae</taxon>
        <taxon>asterids</taxon>
        <taxon>lamiids</taxon>
        <taxon>Lamiales</taxon>
        <taxon>Bignoniaceae</taxon>
        <taxon>Crescentiina</taxon>
        <taxon>Tabebuia alliance</taxon>
        <taxon>Handroanthus</taxon>
    </lineage>
</organism>
<name>A0A2G9HGD0_9LAMI</name>
<dbReference type="InterPro" id="IPR001611">
    <property type="entry name" value="Leu-rich_rpt"/>
</dbReference>
<keyword evidence="4" id="KW-0732">Signal</keyword>
<evidence type="ECO:0000256" key="3">
    <source>
        <dbReference type="ARBA" id="ARBA00022692"/>
    </source>
</evidence>
<dbReference type="GO" id="GO:0005524">
    <property type="term" value="F:ATP binding"/>
    <property type="evidence" value="ECO:0007669"/>
    <property type="project" value="InterPro"/>
</dbReference>
<dbReference type="STRING" id="429701.A0A2G9HGD0"/>
<dbReference type="SUPFAM" id="SSF52058">
    <property type="entry name" value="L domain-like"/>
    <property type="match status" value="1"/>
</dbReference>
<dbReference type="InterPro" id="IPR000719">
    <property type="entry name" value="Prot_kinase_dom"/>
</dbReference>
<dbReference type="Proteomes" id="UP000231279">
    <property type="component" value="Unassembled WGS sequence"/>
</dbReference>
<dbReference type="Gene3D" id="3.80.10.10">
    <property type="entry name" value="Ribonuclease Inhibitor"/>
    <property type="match status" value="2"/>
</dbReference>
<accession>A0A2G9HGD0</accession>
<keyword evidence="6 9" id="KW-1133">Transmembrane helix</keyword>
<comment type="subcellular location">
    <subcellularLocation>
        <location evidence="1">Membrane</location>
    </subcellularLocation>
</comment>
<dbReference type="Gene3D" id="3.30.200.20">
    <property type="entry name" value="Phosphorylase Kinase, domain 1"/>
    <property type="match status" value="1"/>
</dbReference>